<accession>A0A1T4QRY9</accession>
<dbReference type="RefSeq" id="WP_078788267.1">
    <property type="nucleotide sequence ID" value="NZ_FMTO01000014.1"/>
</dbReference>
<name>A0A1T4QRY9_9FIRM</name>
<protein>
    <submittedName>
        <fullName evidence="1">Uncharacterized protein</fullName>
    </submittedName>
</protein>
<dbReference type="AlphaFoldDB" id="A0A1T4QRY9"/>
<evidence type="ECO:0000313" key="1">
    <source>
        <dbReference type="EMBL" id="SKA06377.1"/>
    </source>
</evidence>
<dbReference type="Proteomes" id="UP000189857">
    <property type="component" value="Unassembled WGS sequence"/>
</dbReference>
<keyword evidence="2" id="KW-1185">Reference proteome</keyword>
<proteinExistence type="predicted"/>
<organism evidence="1 2">
    <name type="scientific">Eubacterium ruminantium</name>
    <dbReference type="NCBI Taxonomy" id="42322"/>
    <lineage>
        <taxon>Bacteria</taxon>
        <taxon>Bacillati</taxon>
        <taxon>Bacillota</taxon>
        <taxon>Clostridia</taxon>
        <taxon>Eubacteriales</taxon>
        <taxon>Eubacteriaceae</taxon>
        <taxon>Eubacterium</taxon>
    </lineage>
</organism>
<evidence type="ECO:0000313" key="2">
    <source>
        <dbReference type="Proteomes" id="UP000189857"/>
    </source>
</evidence>
<sequence>MVEIKENKIIEVTVGYEAFDGTRFTIKEECEKYENTANVVIKNRFKELVIKEMEGIDLSNSGSEFFMAAIDEDWYYALVEIKNEDDLRIAQMYQEIIGFNNRHGFNNTMIGKRVIVGIGDGLYPKPLKGSRCSYNDCYVYGTIEDQVEAYKNALMRLEKIED</sequence>
<dbReference type="EMBL" id="FUXA01000025">
    <property type="protein sequence ID" value="SKA06377.1"/>
    <property type="molecule type" value="Genomic_DNA"/>
</dbReference>
<reference evidence="1 2" key="1">
    <citation type="submission" date="2017-02" db="EMBL/GenBank/DDBJ databases">
        <authorList>
            <person name="Peterson S.W."/>
        </authorList>
    </citation>
    <scope>NUCLEOTIDE SEQUENCE [LARGE SCALE GENOMIC DNA]</scope>
    <source>
        <strain evidence="1 2">ATCC 17233</strain>
    </source>
</reference>
<gene>
    <name evidence="1" type="ORF">SAMN02745110_02494</name>
</gene>